<feature type="domain" description="Rieske" evidence="7">
    <location>
        <begin position="14"/>
        <end position="109"/>
    </location>
</feature>
<dbReference type="GO" id="GO:0004497">
    <property type="term" value="F:monooxygenase activity"/>
    <property type="evidence" value="ECO:0007669"/>
    <property type="project" value="UniProtKB-ARBA"/>
</dbReference>
<dbReference type="Pfam" id="PF00355">
    <property type="entry name" value="Rieske"/>
    <property type="match status" value="1"/>
</dbReference>
<dbReference type="InterPro" id="IPR036922">
    <property type="entry name" value="Rieske_2Fe-2S_sf"/>
</dbReference>
<evidence type="ECO:0000259" key="7">
    <source>
        <dbReference type="PROSITE" id="PS51296"/>
    </source>
</evidence>
<organism evidence="8 9">
    <name type="scientific">Ornatilinea apprima</name>
    <dbReference type="NCBI Taxonomy" id="1134406"/>
    <lineage>
        <taxon>Bacteria</taxon>
        <taxon>Bacillati</taxon>
        <taxon>Chloroflexota</taxon>
        <taxon>Anaerolineae</taxon>
        <taxon>Anaerolineales</taxon>
        <taxon>Anaerolineaceae</taxon>
        <taxon>Ornatilinea</taxon>
    </lineage>
</organism>
<sequence>MESTEFDASQYEFFPFGDAADLPPGERWFIDVEDRPVMVANLGGKYYAIADVCTHDDGPLGDGDIDGCEIICPRHGARFDLKTGEALTLPAVTRTMVYPVRERDGKLEIGILKK</sequence>
<dbReference type="PROSITE" id="PS51296">
    <property type="entry name" value="RIESKE"/>
    <property type="match status" value="1"/>
</dbReference>
<evidence type="ECO:0000256" key="6">
    <source>
        <dbReference type="ARBA" id="ARBA00038001"/>
    </source>
</evidence>
<evidence type="ECO:0000256" key="3">
    <source>
        <dbReference type="ARBA" id="ARBA00023004"/>
    </source>
</evidence>
<dbReference type="PANTHER" id="PTHR21496:SF0">
    <property type="entry name" value="RIESKE DOMAIN-CONTAINING PROTEIN"/>
    <property type="match status" value="1"/>
</dbReference>
<dbReference type="RefSeq" id="WP_075064013.1">
    <property type="nucleotide sequence ID" value="NZ_LGCL01000039.1"/>
</dbReference>
<comment type="caution">
    <text evidence="8">The sequence shown here is derived from an EMBL/GenBank/DDBJ whole genome shotgun (WGS) entry which is preliminary data.</text>
</comment>
<accession>A0A0P6XKY1</accession>
<keyword evidence="2" id="KW-0479">Metal-binding</keyword>
<name>A0A0P6XKY1_9CHLR</name>
<dbReference type="STRING" id="1134406.ADN00_15370"/>
<dbReference type="PATRIC" id="fig|1134406.4.peg.776"/>
<comment type="similarity">
    <text evidence="6">Belongs to the bacterial ring-hydroxylating dioxygenase ferredoxin component family.</text>
</comment>
<protein>
    <submittedName>
        <fullName evidence="8">Biphenyl 2,3-dioxygenase</fullName>
    </submittedName>
</protein>
<evidence type="ECO:0000256" key="4">
    <source>
        <dbReference type="ARBA" id="ARBA00023014"/>
    </source>
</evidence>
<keyword evidence="8" id="KW-0223">Dioxygenase</keyword>
<dbReference type="OrthoDB" id="9795104at2"/>
<evidence type="ECO:0000256" key="1">
    <source>
        <dbReference type="ARBA" id="ARBA00022714"/>
    </source>
</evidence>
<dbReference type="GO" id="GO:0046872">
    <property type="term" value="F:metal ion binding"/>
    <property type="evidence" value="ECO:0007669"/>
    <property type="project" value="UniProtKB-KW"/>
</dbReference>
<keyword evidence="8" id="KW-0560">Oxidoreductase</keyword>
<dbReference type="PANTHER" id="PTHR21496">
    <property type="entry name" value="FERREDOXIN-RELATED"/>
    <property type="match status" value="1"/>
</dbReference>
<dbReference type="CDD" id="cd03528">
    <property type="entry name" value="Rieske_RO_ferredoxin"/>
    <property type="match status" value="1"/>
</dbReference>
<dbReference type="Proteomes" id="UP000050417">
    <property type="component" value="Unassembled WGS sequence"/>
</dbReference>
<keyword evidence="4" id="KW-0411">Iron-sulfur</keyword>
<dbReference type="InterPro" id="IPR017941">
    <property type="entry name" value="Rieske_2Fe-2S"/>
</dbReference>
<evidence type="ECO:0000313" key="8">
    <source>
        <dbReference type="EMBL" id="KPL72294.1"/>
    </source>
</evidence>
<evidence type="ECO:0000256" key="2">
    <source>
        <dbReference type="ARBA" id="ARBA00022723"/>
    </source>
</evidence>
<dbReference type="AlphaFoldDB" id="A0A0P6XKY1"/>
<dbReference type="SUPFAM" id="SSF50022">
    <property type="entry name" value="ISP domain"/>
    <property type="match status" value="1"/>
</dbReference>
<keyword evidence="9" id="KW-1185">Reference proteome</keyword>
<dbReference type="EMBL" id="LGCL01000039">
    <property type="protein sequence ID" value="KPL72294.1"/>
    <property type="molecule type" value="Genomic_DNA"/>
</dbReference>
<proteinExistence type="inferred from homology"/>
<reference evidence="8 9" key="1">
    <citation type="submission" date="2015-07" db="EMBL/GenBank/DDBJ databases">
        <title>Genome sequence of Ornatilinea apprima DSM 23815.</title>
        <authorList>
            <person name="Hemp J."/>
            <person name="Ward L.M."/>
            <person name="Pace L.A."/>
            <person name="Fischer W.W."/>
        </authorList>
    </citation>
    <scope>NUCLEOTIDE SEQUENCE [LARGE SCALE GENOMIC DNA]</scope>
    <source>
        <strain evidence="8 9">P3M-1</strain>
    </source>
</reference>
<dbReference type="GO" id="GO:0016705">
    <property type="term" value="F:oxidoreductase activity, acting on paired donors, with incorporation or reduction of molecular oxygen"/>
    <property type="evidence" value="ECO:0007669"/>
    <property type="project" value="UniProtKB-ARBA"/>
</dbReference>
<gene>
    <name evidence="8" type="ORF">ADN00_15370</name>
</gene>
<keyword evidence="1" id="KW-0001">2Fe-2S</keyword>
<dbReference type="GO" id="GO:0051213">
    <property type="term" value="F:dioxygenase activity"/>
    <property type="evidence" value="ECO:0007669"/>
    <property type="project" value="UniProtKB-KW"/>
</dbReference>
<dbReference type="Gene3D" id="2.102.10.10">
    <property type="entry name" value="Rieske [2Fe-2S] iron-sulphur domain"/>
    <property type="match status" value="1"/>
</dbReference>
<evidence type="ECO:0000313" key="9">
    <source>
        <dbReference type="Proteomes" id="UP000050417"/>
    </source>
</evidence>
<comment type="cofactor">
    <cofactor evidence="5">
        <name>[2Fe-2S] cluster</name>
        <dbReference type="ChEBI" id="CHEBI:190135"/>
    </cofactor>
</comment>
<keyword evidence="3" id="KW-0408">Iron</keyword>
<evidence type="ECO:0000256" key="5">
    <source>
        <dbReference type="ARBA" id="ARBA00034078"/>
    </source>
</evidence>
<dbReference type="GO" id="GO:0051537">
    <property type="term" value="F:2 iron, 2 sulfur cluster binding"/>
    <property type="evidence" value="ECO:0007669"/>
    <property type="project" value="UniProtKB-KW"/>
</dbReference>